<keyword evidence="4" id="KW-0732">Signal</keyword>
<dbReference type="GO" id="GO:0051301">
    <property type="term" value="P:cell division"/>
    <property type="evidence" value="ECO:0007669"/>
    <property type="project" value="UniProtKB-KW"/>
</dbReference>
<dbReference type="GO" id="GO:0042597">
    <property type="term" value="C:periplasmic space"/>
    <property type="evidence" value="ECO:0007669"/>
    <property type="project" value="UniProtKB-SubCell"/>
</dbReference>
<gene>
    <name evidence="9" type="primary">wssI</name>
    <name evidence="9" type="ORF">GCM10008939_08930</name>
</gene>
<comment type="subcellular location">
    <subcellularLocation>
        <location evidence="1">Periplasm</location>
    </subcellularLocation>
</comment>
<dbReference type="GO" id="GO:0042121">
    <property type="term" value="P:alginic acid biosynthetic process"/>
    <property type="evidence" value="ECO:0007669"/>
    <property type="project" value="UniProtKB-KW"/>
</dbReference>
<feature type="region of interest" description="Disordered" evidence="7">
    <location>
        <begin position="273"/>
        <end position="292"/>
    </location>
</feature>
<protein>
    <submittedName>
        <fullName evidence="9">Cell division protein FtsQ</fullName>
    </submittedName>
</protein>
<keyword evidence="9" id="KW-0131">Cell cycle</keyword>
<evidence type="ECO:0000256" key="1">
    <source>
        <dbReference type="ARBA" id="ARBA00004418"/>
    </source>
</evidence>
<evidence type="ECO:0000256" key="3">
    <source>
        <dbReference type="ARBA" id="ARBA00022679"/>
    </source>
</evidence>
<name>A0A917ULV8_9DEIO</name>
<keyword evidence="10" id="KW-1185">Reference proteome</keyword>
<organism evidence="9 10">
    <name type="scientific">Deinococcus aquiradiocola</name>
    <dbReference type="NCBI Taxonomy" id="393059"/>
    <lineage>
        <taxon>Bacteria</taxon>
        <taxon>Thermotogati</taxon>
        <taxon>Deinococcota</taxon>
        <taxon>Deinococci</taxon>
        <taxon>Deinococcales</taxon>
        <taxon>Deinococcaceae</taxon>
        <taxon>Deinococcus</taxon>
    </lineage>
</organism>
<dbReference type="GO" id="GO:0016740">
    <property type="term" value="F:transferase activity"/>
    <property type="evidence" value="ECO:0007669"/>
    <property type="project" value="UniProtKB-KW"/>
</dbReference>
<reference evidence="9" key="1">
    <citation type="journal article" date="2014" name="Int. J. Syst. Evol. Microbiol.">
        <title>Complete genome sequence of Corynebacterium casei LMG S-19264T (=DSM 44701T), isolated from a smear-ripened cheese.</title>
        <authorList>
            <consortium name="US DOE Joint Genome Institute (JGI-PGF)"/>
            <person name="Walter F."/>
            <person name="Albersmeier A."/>
            <person name="Kalinowski J."/>
            <person name="Ruckert C."/>
        </authorList>
    </citation>
    <scope>NUCLEOTIDE SEQUENCE</scope>
    <source>
        <strain evidence="9">JCM 14371</strain>
    </source>
</reference>
<evidence type="ECO:0000256" key="5">
    <source>
        <dbReference type="ARBA" id="ARBA00022764"/>
    </source>
</evidence>
<comment type="pathway">
    <text evidence="2">Glycan biosynthesis; alginate biosynthesis.</text>
</comment>
<evidence type="ECO:0000256" key="2">
    <source>
        <dbReference type="ARBA" id="ARBA00005182"/>
    </source>
</evidence>
<dbReference type="InterPro" id="IPR036514">
    <property type="entry name" value="SGNH_hydro_sf"/>
</dbReference>
<accession>A0A917ULV8</accession>
<dbReference type="AlphaFoldDB" id="A0A917ULV8"/>
<evidence type="ECO:0000313" key="10">
    <source>
        <dbReference type="Proteomes" id="UP000635726"/>
    </source>
</evidence>
<dbReference type="SUPFAM" id="SSF52266">
    <property type="entry name" value="SGNH hydrolase"/>
    <property type="match status" value="1"/>
</dbReference>
<feature type="domain" description="AlgX/AlgJ SGNH hydrolase-like" evidence="8">
    <location>
        <begin position="111"/>
        <end position="370"/>
    </location>
</feature>
<dbReference type="EMBL" id="BMOE01000002">
    <property type="protein sequence ID" value="GGJ66948.1"/>
    <property type="molecule type" value="Genomic_DNA"/>
</dbReference>
<evidence type="ECO:0000256" key="7">
    <source>
        <dbReference type="SAM" id="MobiDB-lite"/>
    </source>
</evidence>
<dbReference type="InterPro" id="IPR031811">
    <property type="entry name" value="ALGX/ALGJ_SGNH-like"/>
</dbReference>
<reference evidence="9" key="2">
    <citation type="submission" date="2020-09" db="EMBL/GenBank/DDBJ databases">
        <authorList>
            <person name="Sun Q."/>
            <person name="Ohkuma M."/>
        </authorList>
    </citation>
    <scope>NUCLEOTIDE SEQUENCE</scope>
    <source>
        <strain evidence="9">JCM 14371</strain>
    </source>
</reference>
<keyword evidence="5" id="KW-0574">Periplasm</keyword>
<comment type="caution">
    <text evidence="9">The sequence shown here is derived from an EMBL/GenBank/DDBJ whole genome shotgun (WGS) entry which is preliminary data.</text>
</comment>
<dbReference type="Proteomes" id="UP000635726">
    <property type="component" value="Unassembled WGS sequence"/>
</dbReference>
<keyword evidence="3" id="KW-0808">Transferase</keyword>
<keyword evidence="9" id="KW-0132">Cell division</keyword>
<evidence type="ECO:0000256" key="6">
    <source>
        <dbReference type="ARBA" id="ARBA00022841"/>
    </source>
</evidence>
<evidence type="ECO:0000313" key="9">
    <source>
        <dbReference type="EMBL" id="GGJ66948.1"/>
    </source>
</evidence>
<dbReference type="Gene3D" id="3.40.50.1110">
    <property type="entry name" value="SGNH hydrolase"/>
    <property type="match status" value="1"/>
</dbReference>
<evidence type="ECO:0000259" key="8">
    <source>
        <dbReference type="Pfam" id="PF16822"/>
    </source>
</evidence>
<keyword evidence="6" id="KW-0016">Alginate biosynthesis</keyword>
<dbReference type="RefSeq" id="WP_188961073.1">
    <property type="nucleotide sequence ID" value="NZ_BMOE01000002.1"/>
</dbReference>
<proteinExistence type="predicted"/>
<sequence length="387" mass="41366">MTTTNPSSSPSLLRRVREHPTLAAALALNGPDRASALTMLLLPFLGLAASLHALRPDAAHAVPHDLRSVASGTTFRMTEARLEADLPGRAVMVGVANTARYLAVRGGTDEVTVGRDGWLFLRSELAVHPQEARDLHRRADLIVDLSGRLRARGVTLLVAVSPNKSRVQQAFLPGRHLPAWSTDTYRAFQALLRARGVSTVDLLTPMTAAARAQTQYYRTDTHWNQAGARTAAAAVARTVRAAAPDLPAATFVTAADPMAARPGDLQRLMGLQDTPDGLRPPADREAQQHTVASGGSLGAGLLGAAPQVVLAGSSYGLRGNFHGALQQALGSTVVNVSREGADFSGSLRTYLRDPAFRDAPPRVLVWEIPERFLPVPLADEDRRPLMP</sequence>
<dbReference type="Pfam" id="PF16822">
    <property type="entry name" value="ALGX"/>
    <property type="match status" value="1"/>
</dbReference>
<evidence type="ECO:0000256" key="4">
    <source>
        <dbReference type="ARBA" id="ARBA00022729"/>
    </source>
</evidence>